<dbReference type="Proteomes" id="UP001732700">
    <property type="component" value="Chromosome 6A"/>
</dbReference>
<proteinExistence type="predicted"/>
<name>A0ACD5YWJ7_AVESA</name>
<keyword evidence="2" id="KW-1185">Reference proteome</keyword>
<protein>
    <submittedName>
        <fullName evidence="1">Uncharacterized protein</fullName>
    </submittedName>
</protein>
<evidence type="ECO:0000313" key="1">
    <source>
        <dbReference type="EnsemblPlants" id="AVESA.00010b.r2.6AG1049940.1.CDS"/>
    </source>
</evidence>
<reference evidence="1" key="1">
    <citation type="submission" date="2021-05" db="EMBL/GenBank/DDBJ databases">
        <authorList>
            <person name="Scholz U."/>
            <person name="Mascher M."/>
            <person name="Fiebig A."/>
        </authorList>
    </citation>
    <scope>NUCLEOTIDE SEQUENCE [LARGE SCALE GENOMIC DNA]</scope>
</reference>
<accession>A0ACD5YWJ7</accession>
<dbReference type="EnsemblPlants" id="AVESA.00010b.r2.6AG1049940.1">
    <property type="protein sequence ID" value="AVESA.00010b.r2.6AG1049940.1.CDS"/>
    <property type="gene ID" value="AVESA.00010b.r2.6AG1049940"/>
</dbReference>
<evidence type="ECO:0000313" key="2">
    <source>
        <dbReference type="Proteomes" id="UP001732700"/>
    </source>
</evidence>
<reference evidence="1" key="2">
    <citation type="submission" date="2025-09" db="UniProtKB">
        <authorList>
            <consortium name="EnsemblPlants"/>
        </authorList>
    </citation>
    <scope>IDENTIFICATION</scope>
</reference>
<organism evidence="1 2">
    <name type="scientific">Avena sativa</name>
    <name type="common">Oat</name>
    <dbReference type="NCBI Taxonomy" id="4498"/>
    <lineage>
        <taxon>Eukaryota</taxon>
        <taxon>Viridiplantae</taxon>
        <taxon>Streptophyta</taxon>
        <taxon>Embryophyta</taxon>
        <taxon>Tracheophyta</taxon>
        <taxon>Spermatophyta</taxon>
        <taxon>Magnoliopsida</taxon>
        <taxon>Liliopsida</taxon>
        <taxon>Poales</taxon>
        <taxon>Poaceae</taxon>
        <taxon>BOP clade</taxon>
        <taxon>Pooideae</taxon>
        <taxon>Poodae</taxon>
        <taxon>Poeae</taxon>
        <taxon>Poeae Chloroplast Group 1 (Aveneae type)</taxon>
        <taxon>Aveninae</taxon>
        <taxon>Avena</taxon>
    </lineage>
</organism>
<sequence>MGKRNNNRQVLLRPRQIYKGAMGKKNNTDDRLSALLDDILVNILDRLNAPEAARTSILSRRWSQLSAELSRLIINARDFVPEGVTITNISFDHMNAAAAEATKNMLARRNPGEHTISLLSTAFFLRDGVPKSIGHAVGIAMVTHKIEKVEFTVLTEKKRLQCTVDEMEKYGAQFVSFFSGCLDAFSGLTRLYLENLRLAERDFVSTIVATCKQLKYLGFVNCETEMWMTHEVEHAELSELSFEDCTFGKVELKWLPRLTRVKFEIWRSFVELPLSFGHVPLLEAVTLIHIAHSWHKMVKLSTLLFETSVKELHLGFRCEKIWVEPECLTRRLASAFQQLRIVNLDCIPEGYDLTWTMFILEAAPSLEELYMTVMDHPCEMQMDEEERRKRLYSENKGVEWESTSTSNFKHHHLTKLIIFCFESCMVSYVRRVMRAAVNLKDVYLYDRLTCDDCEDLEPLKPTTFPLSKKHRCSMRKQMTQGFESHARIRFLDHAVMADDHSKMILY</sequence>